<name>A0A428UMR0_9HYPO</name>
<accession>A0A428UMR0</accession>
<reference evidence="2 3" key="1">
    <citation type="submission" date="2017-06" db="EMBL/GenBank/DDBJ databases">
        <title>Comparative genomic analysis of Ambrosia Fusariam Clade fungi.</title>
        <authorList>
            <person name="Stajich J.E."/>
            <person name="Carrillo J."/>
            <person name="Kijimoto T."/>
            <person name="Eskalen A."/>
            <person name="O'Donnell K."/>
            <person name="Kasson M."/>
        </authorList>
    </citation>
    <scope>NUCLEOTIDE SEQUENCE [LARGE SCALE GENOMIC DNA]</scope>
    <source>
        <strain evidence="2 3">NRRL62579</strain>
    </source>
</reference>
<gene>
    <name evidence="2" type="ORF">CEP52_000658</name>
</gene>
<sequence>MLVVIFHALGIQDFFCGGFVDAEAATRDRRHHLEKHLRRRDAPPNILLTLYLFAVSSSESTALSTSTISPGQAAISQSNSEGISPSSTSNDPARTTGLVVESGDVSLSSTFNNPDQASVSAFNSEVISLNPTLNPPDQTFATAVNPEDISLSPTLNSLEVEDLGDMSLADLPPSVATTYLPGVNPPTLPSGAFSMGNLSRAATLEAIVTTVVYTILDPHDPAYLTVAEFCTTLKYAPCRNCEHCNISTSR</sequence>
<feature type="region of interest" description="Disordered" evidence="1">
    <location>
        <begin position="72"/>
        <end position="96"/>
    </location>
</feature>
<evidence type="ECO:0000313" key="3">
    <source>
        <dbReference type="Proteomes" id="UP000287144"/>
    </source>
</evidence>
<comment type="caution">
    <text evidence="2">The sequence shown here is derived from an EMBL/GenBank/DDBJ whole genome shotgun (WGS) entry which is preliminary data.</text>
</comment>
<dbReference type="AlphaFoldDB" id="A0A428UMR0"/>
<protein>
    <submittedName>
        <fullName evidence="2">Uncharacterized protein</fullName>
    </submittedName>
</protein>
<feature type="compositionally biased region" description="Polar residues" evidence="1">
    <location>
        <begin position="74"/>
        <end position="93"/>
    </location>
</feature>
<proteinExistence type="predicted"/>
<dbReference type="EMBL" id="NKCK01000003">
    <property type="protein sequence ID" value="RSM15601.1"/>
    <property type="molecule type" value="Genomic_DNA"/>
</dbReference>
<dbReference type="Proteomes" id="UP000287144">
    <property type="component" value="Unassembled WGS sequence"/>
</dbReference>
<organism evidence="2 3">
    <name type="scientific">Fusarium oligoseptatum</name>
    <dbReference type="NCBI Taxonomy" id="2604345"/>
    <lineage>
        <taxon>Eukaryota</taxon>
        <taxon>Fungi</taxon>
        <taxon>Dikarya</taxon>
        <taxon>Ascomycota</taxon>
        <taxon>Pezizomycotina</taxon>
        <taxon>Sordariomycetes</taxon>
        <taxon>Hypocreomycetidae</taxon>
        <taxon>Hypocreales</taxon>
        <taxon>Nectriaceae</taxon>
        <taxon>Fusarium</taxon>
        <taxon>Fusarium solani species complex</taxon>
    </lineage>
</organism>
<evidence type="ECO:0000256" key="1">
    <source>
        <dbReference type="SAM" id="MobiDB-lite"/>
    </source>
</evidence>
<evidence type="ECO:0000313" key="2">
    <source>
        <dbReference type="EMBL" id="RSM15601.1"/>
    </source>
</evidence>
<keyword evidence="3" id="KW-1185">Reference proteome</keyword>